<dbReference type="Proteomes" id="UP000765509">
    <property type="component" value="Unassembled WGS sequence"/>
</dbReference>
<dbReference type="OrthoDB" id="3158924at2759"/>
<dbReference type="SUPFAM" id="SSF54160">
    <property type="entry name" value="Chromo domain-like"/>
    <property type="match status" value="1"/>
</dbReference>
<comment type="caution">
    <text evidence="1">The sequence shown here is derived from an EMBL/GenBank/DDBJ whole genome shotgun (WGS) entry which is preliminary data.</text>
</comment>
<organism evidence="1 2">
    <name type="scientific">Austropuccinia psidii MF-1</name>
    <dbReference type="NCBI Taxonomy" id="1389203"/>
    <lineage>
        <taxon>Eukaryota</taxon>
        <taxon>Fungi</taxon>
        <taxon>Dikarya</taxon>
        <taxon>Basidiomycota</taxon>
        <taxon>Pucciniomycotina</taxon>
        <taxon>Pucciniomycetes</taxon>
        <taxon>Pucciniales</taxon>
        <taxon>Sphaerophragmiaceae</taxon>
        <taxon>Austropuccinia</taxon>
    </lineage>
</organism>
<dbReference type="Gene3D" id="2.40.50.40">
    <property type="match status" value="1"/>
</dbReference>
<dbReference type="EMBL" id="AVOT02042533">
    <property type="protein sequence ID" value="MBW0537951.1"/>
    <property type="molecule type" value="Genomic_DNA"/>
</dbReference>
<reference evidence="1" key="1">
    <citation type="submission" date="2021-03" db="EMBL/GenBank/DDBJ databases">
        <title>Draft genome sequence of rust myrtle Austropuccinia psidii MF-1, a brazilian biotype.</title>
        <authorList>
            <person name="Quecine M.C."/>
            <person name="Pachon D.M.R."/>
            <person name="Bonatelli M.L."/>
            <person name="Correr F.H."/>
            <person name="Franceschini L.M."/>
            <person name="Leite T.F."/>
            <person name="Margarido G.R.A."/>
            <person name="Almeida C.A."/>
            <person name="Ferrarezi J.A."/>
            <person name="Labate C.A."/>
        </authorList>
    </citation>
    <scope>NUCLEOTIDE SEQUENCE</scope>
    <source>
        <strain evidence="1">MF-1</strain>
    </source>
</reference>
<accession>A0A9Q3FII1</accession>
<sequence length="111" mass="13001">MTKALHGPNAVQLGLTGESMKKHPTFLLSLIKAYSSSEKELFPLRDKSPLEIPPLEEGEEKKIVKVLKERRTRNKKEREYLVRYRNPTQEDEWLLEKDITNADKLLRSLRN</sequence>
<dbReference type="CDD" id="cd00024">
    <property type="entry name" value="CD_CSD"/>
    <property type="match status" value="1"/>
</dbReference>
<name>A0A9Q3FII1_9BASI</name>
<evidence type="ECO:0000313" key="1">
    <source>
        <dbReference type="EMBL" id="MBW0537951.1"/>
    </source>
</evidence>
<proteinExistence type="predicted"/>
<protein>
    <recommendedName>
        <fullName evidence="3">Chromo domain-containing protein</fullName>
    </recommendedName>
</protein>
<evidence type="ECO:0000313" key="2">
    <source>
        <dbReference type="Proteomes" id="UP000765509"/>
    </source>
</evidence>
<keyword evidence="2" id="KW-1185">Reference proteome</keyword>
<dbReference type="InterPro" id="IPR016197">
    <property type="entry name" value="Chromo-like_dom_sf"/>
</dbReference>
<dbReference type="AlphaFoldDB" id="A0A9Q3FII1"/>
<gene>
    <name evidence="1" type="ORF">O181_077666</name>
</gene>
<evidence type="ECO:0008006" key="3">
    <source>
        <dbReference type="Google" id="ProtNLM"/>
    </source>
</evidence>